<dbReference type="EMBL" id="PQ015378">
    <property type="protein sequence ID" value="XDJ14734.1"/>
    <property type="molecule type" value="Genomic_DNA"/>
</dbReference>
<dbReference type="InterPro" id="IPR057582">
    <property type="entry name" value="Phage_TTP_15"/>
</dbReference>
<protein>
    <recommendedName>
        <fullName evidence="2">Virion structural protein</fullName>
    </recommendedName>
</protein>
<reference evidence="1" key="1">
    <citation type="submission" date="2024-07" db="EMBL/GenBank/DDBJ databases">
        <authorList>
            <person name="Bringhurst R.M."/>
            <person name="Homer T.E."/>
        </authorList>
    </citation>
    <scope>NUCLEOTIDE SEQUENCE</scope>
</reference>
<name>A0AB39CD26_9VIRU</name>
<accession>A0AB39CD26</accession>
<proteinExistence type="predicted"/>
<organism evidence="1">
    <name type="scientific">Pseudomonas phage RVTF4</name>
    <dbReference type="NCBI Taxonomy" id="3236931"/>
    <lineage>
        <taxon>Viruses</taxon>
    </lineage>
</organism>
<evidence type="ECO:0000313" key="1">
    <source>
        <dbReference type="EMBL" id="XDJ14734.1"/>
    </source>
</evidence>
<sequence>MSANSYIERISQNIGQVPRNQALQNAAFGMNILGRNSAIPQNTENHGYTFITKPLFNLSYDNCMVDRRLSMLLRENTECLERAIRVTLDPWSATTKDNALVSTLVDPLSPFIPILSNNLISMNGWPDFTLNMSTTTAGIYRDAMAYVDDVPYQYETFTLQATYRNIEGDPITLLHYMWLLAAGLGKEGRTMPYPELVMMNERDYDTRIYRLIMDQTRTYVTRIFACGAATPENAPTGEIANFTGDGNETGSQVIASQLNFSYRCNGVTTYDHMLVYEFNDLQQDFNPMMKDDAREGSMHLLFPWEKAYFNFRAYPRINPINMELEWWVPKDEYESIKAGNYKEAPAPIAAGSSPEAAAQ</sequence>
<dbReference type="Pfam" id="PF23971">
    <property type="entry name" value="Phage_TTP_15"/>
    <property type="match status" value="1"/>
</dbReference>
<evidence type="ECO:0008006" key="2">
    <source>
        <dbReference type="Google" id="ProtNLM"/>
    </source>
</evidence>